<comment type="caution">
    <text evidence="6">The sequence shown here is derived from an EMBL/GenBank/DDBJ whole genome shotgun (WGS) entry which is preliminary data.</text>
</comment>
<keyword evidence="7" id="KW-1185">Reference proteome</keyword>
<protein>
    <submittedName>
        <fullName evidence="6">Luciferase</fullName>
    </submittedName>
</protein>
<dbReference type="Gene3D" id="3.20.20.30">
    <property type="entry name" value="Luciferase-like domain"/>
    <property type="match status" value="1"/>
</dbReference>
<dbReference type="GO" id="GO:0046306">
    <property type="term" value="P:alkanesulfonate catabolic process"/>
    <property type="evidence" value="ECO:0007669"/>
    <property type="project" value="TreeGrafter"/>
</dbReference>
<reference evidence="6" key="1">
    <citation type="journal article" date="2014" name="Int. J. Syst. Evol. Microbiol.">
        <title>Complete genome sequence of Corynebacterium casei LMG S-19264T (=DSM 44701T), isolated from a smear-ripened cheese.</title>
        <authorList>
            <consortium name="US DOE Joint Genome Institute (JGI-PGF)"/>
            <person name="Walter F."/>
            <person name="Albersmeier A."/>
            <person name="Kalinowski J."/>
            <person name="Ruckert C."/>
        </authorList>
    </citation>
    <scope>NUCLEOTIDE SEQUENCE</scope>
    <source>
        <strain evidence="6">JCM 3276</strain>
    </source>
</reference>
<sequence length="276" mass="28557">MQVGIGLPTTVPGVTGTGLLDWARAADAGPFSTLGVLDRLRYDSVEPFAALSAAAAVTTRIGLATMIAIGPLRSPALLAKQAAAIDALAPGRLTLGLAVGARRDDYAAAGADHRTRGRALSTQLAYLRGEIAEFPVPRFGGPGVGLLVGGSSGAALARMARYGDGYAHGGGPPRAFASAAAKARAAWQDLGRPGSPWLWGQGYIALTDADRGRDYLRDYYAFTGPFAERIAAGALTTAREVRDFIRGYADAGCDELILFPSTADPAEAERLAEVVA</sequence>
<keyword evidence="2" id="KW-0288">FMN</keyword>
<dbReference type="RefSeq" id="WP_189214240.1">
    <property type="nucleotide sequence ID" value="NZ_BMRB01000011.1"/>
</dbReference>
<organism evidence="6 7">
    <name type="scientific">Actinokineospora fastidiosa</name>
    <dbReference type="NCBI Taxonomy" id="1816"/>
    <lineage>
        <taxon>Bacteria</taxon>
        <taxon>Bacillati</taxon>
        <taxon>Actinomycetota</taxon>
        <taxon>Actinomycetes</taxon>
        <taxon>Pseudonocardiales</taxon>
        <taxon>Pseudonocardiaceae</taxon>
        <taxon>Actinokineospora</taxon>
    </lineage>
</organism>
<dbReference type="InterPro" id="IPR036661">
    <property type="entry name" value="Luciferase-like_sf"/>
</dbReference>
<keyword evidence="4" id="KW-0503">Monooxygenase</keyword>
<evidence type="ECO:0000256" key="1">
    <source>
        <dbReference type="ARBA" id="ARBA00022630"/>
    </source>
</evidence>
<dbReference type="GO" id="GO:0008726">
    <property type="term" value="F:alkanesulfonate monooxygenase activity"/>
    <property type="evidence" value="ECO:0007669"/>
    <property type="project" value="TreeGrafter"/>
</dbReference>
<gene>
    <name evidence="6" type="ORF">GCM10010171_62740</name>
</gene>
<evidence type="ECO:0000313" key="6">
    <source>
        <dbReference type="EMBL" id="GGS59259.1"/>
    </source>
</evidence>
<dbReference type="PANTHER" id="PTHR42847:SF4">
    <property type="entry name" value="ALKANESULFONATE MONOOXYGENASE-RELATED"/>
    <property type="match status" value="1"/>
</dbReference>
<dbReference type="Proteomes" id="UP000660680">
    <property type="component" value="Unassembled WGS sequence"/>
</dbReference>
<dbReference type="PANTHER" id="PTHR42847">
    <property type="entry name" value="ALKANESULFONATE MONOOXYGENASE"/>
    <property type="match status" value="1"/>
</dbReference>
<dbReference type="SUPFAM" id="SSF51679">
    <property type="entry name" value="Bacterial luciferase-like"/>
    <property type="match status" value="1"/>
</dbReference>
<dbReference type="InterPro" id="IPR050172">
    <property type="entry name" value="SsuD_RutA_monooxygenase"/>
</dbReference>
<evidence type="ECO:0000256" key="2">
    <source>
        <dbReference type="ARBA" id="ARBA00022643"/>
    </source>
</evidence>
<dbReference type="EMBL" id="BMRB01000011">
    <property type="protein sequence ID" value="GGS59259.1"/>
    <property type="molecule type" value="Genomic_DNA"/>
</dbReference>
<evidence type="ECO:0000256" key="3">
    <source>
        <dbReference type="ARBA" id="ARBA00023002"/>
    </source>
</evidence>
<proteinExistence type="predicted"/>
<feature type="domain" description="Luciferase-like" evidence="5">
    <location>
        <begin position="4"/>
        <end position="227"/>
    </location>
</feature>
<evidence type="ECO:0000259" key="5">
    <source>
        <dbReference type="Pfam" id="PF00296"/>
    </source>
</evidence>
<evidence type="ECO:0000313" key="7">
    <source>
        <dbReference type="Proteomes" id="UP000660680"/>
    </source>
</evidence>
<keyword evidence="3" id="KW-0560">Oxidoreductase</keyword>
<dbReference type="Pfam" id="PF00296">
    <property type="entry name" value="Bac_luciferase"/>
    <property type="match status" value="1"/>
</dbReference>
<name>A0A918LK12_9PSEU</name>
<dbReference type="InterPro" id="IPR011251">
    <property type="entry name" value="Luciferase-like_dom"/>
</dbReference>
<keyword evidence="1" id="KW-0285">Flavoprotein</keyword>
<accession>A0A918LK12</accession>
<reference evidence="6" key="2">
    <citation type="submission" date="2020-09" db="EMBL/GenBank/DDBJ databases">
        <authorList>
            <person name="Sun Q."/>
            <person name="Ohkuma M."/>
        </authorList>
    </citation>
    <scope>NUCLEOTIDE SEQUENCE</scope>
    <source>
        <strain evidence="6">JCM 3276</strain>
    </source>
</reference>
<dbReference type="AlphaFoldDB" id="A0A918LK12"/>
<evidence type="ECO:0000256" key="4">
    <source>
        <dbReference type="ARBA" id="ARBA00023033"/>
    </source>
</evidence>